<feature type="domain" description="Gfo/Idh/MocA-like oxidoreductase N-terminal" evidence="3">
    <location>
        <begin position="6"/>
        <end position="122"/>
    </location>
</feature>
<comment type="similarity">
    <text evidence="1">Belongs to the Gfo/Idh/MocA family.</text>
</comment>
<dbReference type="Pfam" id="PF01408">
    <property type="entry name" value="GFO_IDH_MocA"/>
    <property type="match status" value="1"/>
</dbReference>
<dbReference type="InterPro" id="IPR000683">
    <property type="entry name" value="Gfo/Idh/MocA-like_OxRdtase_N"/>
</dbReference>
<feature type="domain" description="Gfo/Idh/MocA-like oxidoreductase C-terminal" evidence="4">
    <location>
        <begin position="134"/>
        <end position="346"/>
    </location>
</feature>
<proteinExistence type="inferred from homology"/>
<reference evidence="5 6" key="1">
    <citation type="submission" date="2017-05" db="EMBL/GenBank/DDBJ databases">
        <authorList>
            <person name="Varghese N."/>
            <person name="Submissions S."/>
        </authorList>
    </citation>
    <scope>NUCLEOTIDE SEQUENCE [LARGE SCALE GENOMIC DNA]</scope>
    <source>
        <strain evidence="5 6">DSM 21342</strain>
    </source>
</reference>
<evidence type="ECO:0000256" key="2">
    <source>
        <dbReference type="ARBA" id="ARBA00023002"/>
    </source>
</evidence>
<dbReference type="SUPFAM" id="SSF51735">
    <property type="entry name" value="NAD(P)-binding Rossmann-fold domains"/>
    <property type="match status" value="1"/>
</dbReference>
<dbReference type="PANTHER" id="PTHR43708">
    <property type="entry name" value="CONSERVED EXPRESSED OXIDOREDUCTASE (EUROFUNG)"/>
    <property type="match status" value="1"/>
</dbReference>
<accession>A0A521E7G5</accession>
<gene>
    <name evidence="5" type="ORF">SAMN06265350_11227</name>
</gene>
<dbReference type="Proteomes" id="UP000315971">
    <property type="component" value="Unassembled WGS sequence"/>
</dbReference>
<keyword evidence="6" id="KW-1185">Reference proteome</keyword>
<dbReference type="InterPro" id="IPR036291">
    <property type="entry name" value="NAD(P)-bd_dom_sf"/>
</dbReference>
<evidence type="ECO:0000259" key="3">
    <source>
        <dbReference type="Pfam" id="PF01408"/>
    </source>
</evidence>
<dbReference type="Pfam" id="PF02894">
    <property type="entry name" value="GFO_IDH_MocA_C"/>
    <property type="match status" value="1"/>
</dbReference>
<evidence type="ECO:0000313" key="6">
    <source>
        <dbReference type="Proteomes" id="UP000315971"/>
    </source>
</evidence>
<evidence type="ECO:0000313" key="5">
    <source>
        <dbReference type="EMBL" id="SMO79893.1"/>
    </source>
</evidence>
<keyword evidence="2" id="KW-0560">Oxidoreductase</keyword>
<evidence type="ECO:0000259" key="4">
    <source>
        <dbReference type="Pfam" id="PF02894"/>
    </source>
</evidence>
<dbReference type="GO" id="GO:0016491">
    <property type="term" value="F:oxidoreductase activity"/>
    <property type="evidence" value="ECO:0007669"/>
    <property type="project" value="UniProtKB-KW"/>
</dbReference>
<protein>
    <submittedName>
        <fullName evidence="5">Predicted dehydrogenase</fullName>
    </submittedName>
</protein>
<organism evidence="5 6">
    <name type="scientific">Solitalea koreensis</name>
    <dbReference type="NCBI Taxonomy" id="543615"/>
    <lineage>
        <taxon>Bacteria</taxon>
        <taxon>Pseudomonadati</taxon>
        <taxon>Bacteroidota</taxon>
        <taxon>Sphingobacteriia</taxon>
        <taxon>Sphingobacteriales</taxon>
        <taxon>Sphingobacteriaceae</taxon>
        <taxon>Solitalea</taxon>
    </lineage>
</organism>
<sequence length="349" mass="39939">MITPIKTGLCSFGSSGEVFHAPLISCSEGFELHAVVERHSDRAIAKYPSIKHYKDVQELFDDPELELIVVNTPNNTHFDFAARALKAGKHVLIEKPFSNSVEEGNELINLAKVRHKVLTVFHNRRWDGDFKIIKEVIDNGVLGRLVDAEFRFERYRRTLNVKKHKELIGPGSGLLYELGTHIFDQALVLFGKPETVFADIRTTRDNSLIDDYFDVLFFYPRFRLRLRSSMLVKEEGPGYVLNGTMGSFRKNRMNLQEDSLKAGMLPTDEGYGIEPKKQWGLLNAEINGKQVRKHLKTPPSNYMDFYNALYESIREGKKAPIEPQDALLGIELIEACYQSQHEKRIIAIR</sequence>
<dbReference type="Gene3D" id="3.40.50.720">
    <property type="entry name" value="NAD(P)-binding Rossmann-like Domain"/>
    <property type="match status" value="1"/>
</dbReference>
<name>A0A521E7G5_9SPHI</name>
<dbReference type="Gene3D" id="3.30.360.10">
    <property type="entry name" value="Dihydrodipicolinate Reductase, domain 2"/>
    <property type="match status" value="1"/>
</dbReference>
<dbReference type="AlphaFoldDB" id="A0A521E7G5"/>
<evidence type="ECO:0000256" key="1">
    <source>
        <dbReference type="ARBA" id="ARBA00010928"/>
    </source>
</evidence>
<dbReference type="GO" id="GO:0000166">
    <property type="term" value="F:nucleotide binding"/>
    <property type="evidence" value="ECO:0007669"/>
    <property type="project" value="InterPro"/>
</dbReference>
<dbReference type="InterPro" id="IPR051317">
    <property type="entry name" value="Gfo/Idh/MocA_oxidoreduct"/>
</dbReference>
<dbReference type="EMBL" id="FXSZ01000012">
    <property type="protein sequence ID" value="SMO79893.1"/>
    <property type="molecule type" value="Genomic_DNA"/>
</dbReference>
<dbReference type="InterPro" id="IPR004104">
    <property type="entry name" value="Gfo/Idh/MocA-like_OxRdtase_C"/>
</dbReference>
<dbReference type="PANTHER" id="PTHR43708:SF5">
    <property type="entry name" value="CONSERVED EXPRESSED OXIDOREDUCTASE (EUROFUNG)-RELATED"/>
    <property type="match status" value="1"/>
</dbReference>
<dbReference type="RefSeq" id="WP_185955290.1">
    <property type="nucleotide sequence ID" value="NZ_FXSZ01000012.1"/>
</dbReference>